<evidence type="ECO:0000256" key="1">
    <source>
        <dbReference type="SAM" id="MobiDB-lite"/>
    </source>
</evidence>
<dbReference type="InterPro" id="IPR011990">
    <property type="entry name" value="TPR-like_helical_dom_sf"/>
</dbReference>
<proteinExistence type="predicted"/>
<accession>A0ABW0NLP5</accession>
<evidence type="ECO:0008006" key="4">
    <source>
        <dbReference type="Google" id="ProtNLM"/>
    </source>
</evidence>
<name>A0ABW0NLP5_9BURK</name>
<gene>
    <name evidence="2" type="ORF">ACFPOE_21220</name>
</gene>
<protein>
    <recommendedName>
        <fullName evidence="4">Tetratricopeptide repeat protein</fullName>
    </recommendedName>
</protein>
<dbReference type="SUPFAM" id="SSF48452">
    <property type="entry name" value="TPR-like"/>
    <property type="match status" value="1"/>
</dbReference>
<organism evidence="2 3">
    <name type="scientific">Caenimonas terrae</name>
    <dbReference type="NCBI Taxonomy" id="696074"/>
    <lineage>
        <taxon>Bacteria</taxon>
        <taxon>Pseudomonadati</taxon>
        <taxon>Pseudomonadota</taxon>
        <taxon>Betaproteobacteria</taxon>
        <taxon>Burkholderiales</taxon>
        <taxon>Comamonadaceae</taxon>
        <taxon>Caenimonas</taxon>
    </lineage>
</organism>
<dbReference type="Proteomes" id="UP001596037">
    <property type="component" value="Unassembled WGS sequence"/>
</dbReference>
<evidence type="ECO:0000313" key="3">
    <source>
        <dbReference type="Proteomes" id="UP001596037"/>
    </source>
</evidence>
<keyword evidence="3" id="KW-1185">Reference proteome</keyword>
<dbReference type="RefSeq" id="WP_376852322.1">
    <property type="nucleotide sequence ID" value="NZ_JBHSMF010000010.1"/>
</dbReference>
<dbReference type="InterPro" id="IPR019734">
    <property type="entry name" value="TPR_rpt"/>
</dbReference>
<sequence length="309" mass="32818">MNASPDSAKLAQANADHDATPSTAADLLRQVEPGNLAEAELPTYIFLLNHVLGEKLSAWDEALTRHERVLALPAVKPGYWRQAGAAALAAGNAQALGRFSVGYAKATDADLARASEVIQLGAAVHQAPSLPAGEAARLTGDVLAALDAPFWRTGTELDSAVASGLNNLASGLMERPASDLADSALGEAVSRCAALAHAFWRRAGTWVHAERALYLRATVATALGDFQSARRHCSEALALLDENDLKGEQPVDRAFLELERAHACRRLGRADEAEVAAQRSEQLARSFQDPGLRTWFDSRRASLAASDAP</sequence>
<evidence type="ECO:0000313" key="2">
    <source>
        <dbReference type="EMBL" id="MFC5500078.1"/>
    </source>
</evidence>
<dbReference type="EMBL" id="JBHSMF010000010">
    <property type="protein sequence ID" value="MFC5500078.1"/>
    <property type="molecule type" value="Genomic_DNA"/>
</dbReference>
<dbReference type="SMART" id="SM00028">
    <property type="entry name" value="TPR"/>
    <property type="match status" value="2"/>
</dbReference>
<reference evidence="3" key="1">
    <citation type="journal article" date="2019" name="Int. J. Syst. Evol. Microbiol.">
        <title>The Global Catalogue of Microorganisms (GCM) 10K type strain sequencing project: providing services to taxonomists for standard genome sequencing and annotation.</title>
        <authorList>
            <consortium name="The Broad Institute Genomics Platform"/>
            <consortium name="The Broad Institute Genome Sequencing Center for Infectious Disease"/>
            <person name="Wu L."/>
            <person name="Ma J."/>
        </authorList>
    </citation>
    <scope>NUCLEOTIDE SEQUENCE [LARGE SCALE GENOMIC DNA]</scope>
    <source>
        <strain evidence="3">CCUG 57401</strain>
    </source>
</reference>
<feature type="region of interest" description="Disordered" evidence="1">
    <location>
        <begin position="1"/>
        <end position="21"/>
    </location>
</feature>
<comment type="caution">
    <text evidence="2">The sequence shown here is derived from an EMBL/GenBank/DDBJ whole genome shotgun (WGS) entry which is preliminary data.</text>
</comment>
<dbReference type="Gene3D" id="1.25.40.10">
    <property type="entry name" value="Tetratricopeptide repeat domain"/>
    <property type="match status" value="1"/>
</dbReference>